<evidence type="ECO:0000313" key="4">
    <source>
        <dbReference type="Proteomes" id="UP001338125"/>
    </source>
</evidence>
<name>A0ABR0SIW2_9HYPO</name>
<feature type="domain" description="DUF7730" evidence="2">
    <location>
        <begin position="190"/>
        <end position="317"/>
    </location>
</feature>
<protein>
    <recommendedName>
        <fullName evidence="2">DUF7730 domain-containing protein</fullName>
    </recommendedName>
</protein>
<keyword evidence="4" id="KW-1185">Reference proteome</keyword>
<dbReference type="Pfam" id="PF24864">
    <property type="entry name" value="DUF7730"/>
    <property type="match status" value="1"/>
</dbReference>
<reference evidence="3 4" key="1">
    <citation type="submission" date="2024-01" db="EMBL/GenBank/DDBJ databases">
        <title>Complete genome of Cladobotryum mycophilum ATHUM6906.</title>
        <authorList>
            <person name="Christinaki A.C."/>
            <person name="Myridakis A.I."/>
            <person name="Kouvelis V.N."/>
        </authorList>
    </citation>
    <scope>NUCLEOTIDE SEQUENCE [LARGE SCALE GENOMIC DNA]</scope>
    <source>
        <strain evidence="3 4">ATHUM6906</strain>
    </source>
</reference>
<feature type="compositionally biased region" description="Pro residues" evidence="1">
    <location>
        <begin position="19"/>
        <end position="37"/>
    </location>
</feature>
<organism evidence="3 4">
    <name type="scientific">Cladobotryum mycophilum</name>
    <dbReference type="NCBI Taxonomy" id="491253"/>
    <lineage>
        <taxon>Eukaryota</taxon>
        <taxon>Fungi</taxon>
        <taxon>Dikarya</taxon>
        <taxon>Ascomycota</taxon>
        <taxon>Pezizomycotina</taxon>
        <taxon>Sordariomycetes</taxon>
        <taxon>Hypocreomycetidae</taxon>
        <taxon>Hypocreales</taxon>
        <taxon>Hypocreaceae</taxon>
        <taxon>Cladobotryum</taxon>
    </lineage>
</organism>
<proteinExistence type="predicted"/>
<dbReference type="EMBL" id="JAVFKD010000013">
    <property type="protein sequence ID" value="KAK5991786.1"/>
    <property type="molecule type" value="Genomic_DNA"/>
</dbReference>
<dbReference type="Proteomes" id="UP001338125">
    <property type="component" value="Unassembled WGS sequence"/>
</dbReference>
<evidence type="ECO:0000259" key="2">
    <source>
        <dbReference type="Pfam" id="PF24864"/>
    </source>
</evidence>
<dbReference type="InterPro" id="IPR056632">
    <property type="entry name" value="DUF7730"/>
</dbReference>
<gene>
    <name evidence="3" type="ORF">PT974_07820</name>
</gene>
<feature type="region of interest" description="Disordered" evidence="1">
    <location>
        <begin position="12"/>
        <end position="52"/>
    </location>
</feature>
<accession>A0ABR0SIW2</accession>
<dbReference type="PANTHER" id="PTHR38790:SF4">
    <property type="entry name" value="2EXR DOMAIN-CONTAINING PROTEIN"/>
    <property type="match status" value="1"/>
</dbReference>
<dbReference type="PANTHER" id="PTHR38790">
    <property type="entry name" value="2EXR DOMAIN-CONTAINING PROTEIN-RELATED"/>
    <property type="match status" value="1"/>
</dbReference>
<evidence type="ECO:0000313" key="3">
    <source>
        <dbReference type="EMBL" id="KAK5991786.1"/>
    </source>
</evidence>
<sequence>MPNAIKVWFKRMLGRRNRPTPPAPPAPPAPIPIPPTLPSERPGQLTPSPSCENLASQSIEAQAESSFFRKLPIEIRRAILMEAFGNRTLHMDLVYDHPASDNADETSVQYLSHTAHGDMKVMRKRNGFDFIVDESRPKQWNWHSSICHRTPPQCMPFPEKMVQPGEDHCRFGWNGHGCSFWPGEYPAKWLIGVMGWLLSCRQAYAEAIDILYSTNTIHTASKEMMMHIDKLLVPQRLTSIRSVELCWELKPYPGYYDTPNNPAALSDMASFHAFLKAVPTMFPNARALHISLRGITFAERSDKIEEDIMEPLDTMIRTLGSHVRDFSVGVSSMLYILQRKRVKEAGWLAEQDSKGQVERYWRPLDGSPLFSGYWVMLGEKNLEMPWMWMFFMGSPTDRIGEDDVFYRMKPY</sequence>
<comment type="caution">
    <text evidence="3">The sequence shown here is derived from an EMBL/GenBank/DDBJ whole genome shotgun (WGS) entry which is preliminary data.</text>
</comment>
<evidence type="ECO:0000256" key="1">
    <source>
        <dbReference type="SAM" id="MobiDB-lite"/>
    </source>
</evidence>